<name>A0A139LF10_9BACE</name>
<protein>
    <submittedName>
        <fullName evidence="1">Uncharacterized protein</fullName>
    </submittedName>
</protein>
<dbReference type="Proteomes" id="UP000070319">
    <property type="component" value="Unassembled WGS sequence"/>
</dbReference>
<dbReference type="EMBL" id="LTDF01000085">
    <property type="protein sequence ID" value="KXT50010.1"/>
    <property type="molecule type" value="Genomic_DNA"/>
</dbReference>
<proteinExistence type="predicted"/>
<dbReference type="AlphaFoldDB" id="A0A139LF10"/>
<gene>
    <name evidence="1" type="ORF">HMPREF2531_02512</name>
</gene>
<reference evidence="1 2" key="1">
    <citation type="submission" date="2016-02" db="EMBL/GenBank/DDBJ databases">
        <authorList>
            <person name="Wen L."/>
            <person name="He K."/>
            <person name="Yang H."/>
        </authorList>
    </citation>
    <scope>NUCLEOTIDE SEQUENCE [LARGE SCALE GENOMIC DNA]</scope>
    <source>
        <strain evidence="1 2">KLE1704</strain>
    </source>
</reference>
<accession>A0A139LF10</accession>
<comment type="caution">
    <text evidence="1">The sequence shown here is derived from an EMBL/GenBank/DDBJ whole genome shotgun (WGS) entry which is preliminary data.</text>
</comment>
<sequence>MKYHSVSAIFEKKLFPFFQTSRNPLSIGVTAETSSFIVVSGIFQLKCR</sequence>
<evidence type="ECO:0000313" key="1">
    <source>
        <dbReference type="EMBL" id="KXT50010.1"/>
    </source>
</evidence>
<organism evidence="1">
    <name type="scientific">Bacteroides intestinalis</name>
    <dbReference type="NCBI Taxonomy" id="329854"/>
    <lineage>
        <taxon>Bacteria</taxon>
        <taxon>Pseudomonadati</taxon>
        <taxon>Bacteroidota</taxon>
        <taxon>Bacteroidia</taxon>
        <taxon>Bacteroidales</taxon>
        <taxon>Bacteroidaceae</taxon>
        <taxon>Bacteroides</taxon>
    </lineage>
</organism>
<evidence type="ECO:0000313" key="2">
    <source>
        <dbReference type="Proteomes" id="UP000070319"/>
    </source>
</evidence>